<dbReference type="AlphaFoldDB" id="A0A915HRA5"/>
<evidence type="ECO:0000313" key="2">
    <source>
        <dbReference type="WBParaSite" id="nRc.2.0.1.t04458-RA"/>
    </source>
</evidence>
<evidence type="ECO:0000313" key="1">
    <source>
        <dbReference type="Proteomes" id="UP000887565"/>
    </source>
</evidence>
<sequence length="81" mass="9411">MKTSDTGDLEECLKIGLNARVMLRRNLNMEKRLVNGSLGRIVRIIQKDDVEQIDRILVDYEIVKSSISLRKKGRCYNFLEV</sequence>
<keyword evidence="1" id="KW-1185">Reference proteome</keyword>
<reference evidence="2" key="1">
    <citation type="submission" date="2022-11" db="UniProtKB">
        <authorList>
            <consortium name="WormBaseParasite"/>
        </authorList>
    </citation>
    <scope>IDENTIFICATION</scope>
</reference>
<accession>A0A915HRA5</accession>
<proteinExistence type="predicted"/>
<dbReference type="Proteomes" id="UP000887565">
    <property type="component" value="Unplaced"/>
</dbReference>
<protein>
    <submittedName>
        <fullName evidence="2">Uncharacterized protein</fullName>
    </submittedName>
</protein>
<dbReference type="WBParaSite" id="nRc.2.0.1.t04458-RA">
    <property type="protein sequence ID" value="nRc.2.0.1.t04458-RA"/>
    <property type="gene ID" value="nRc.2.0.1.g04458"/>
</dbReference>
<organism evidence="1 2">
    <name type="scientific">Romanomermis culicivorax</name>
    <name type="common">Nematode worm</name>
    <dbReference type="NCBI Taxonomy" id="13658"/>
    <lineage>
        <taxon>Eukaryota</taxon>
        <taxon>Metazoa</taxon>
        <taxon>Ecdysozoa</taxon>
        <taxon>Nematoda</taxon>
        <taxon>Enoplea</taxon>
        <taxon>Dorylaimia</taxon>
        <taxon>Mermithida</taxon>
        <taxon>Mermithoidea</taxon>
        <taxon>Mermithidae</taxon>
        <taxon>Romanomermis</taxon>
    </lineage>
</organism>
<name>A0A915HRA5_ROMCU</name>